<dbReference type="GO" id="GO:0042802">
    <property type="term" value="F:identical protein binding"/>
    <property type="evidence" value="ECO:0007669"/>
    <property type="project" value="TreeGrafter"/>
</dbReference>
<comment type="activity regulation">
    <text evidence="14">Allosterically activated by ADP and other diphosphonucleosides, and allosterically inhibited by phosphoenolpyruvate.</text>
</comment>
<dbReference type="GO" id="GO:0048029">
    <property type="term" value="F:monosaccharide binding"/>
    <property type="evidence" value="ECO:0007669"/>
    <property type="project" value="TreeGrafter"/>
</dbReference>
<comment type="pathway">
    <text evidence="3 14">Carbohydrate degradation; glycolysis; D-glyceraldehyde 3-phosphate and glycerone phosphate from D-glucose: step 3/4.</text>
</comment>
<keyword evidence="6 14" id="KW-0808">Transferase</keyword>
<dbReference type="InterPro" id="IPR035966">
    <property type="entry name" value="PKF_sf"/>
</dbReference>
<comment type="similarity">
    <text evidence="14">Belongs to the phosphofructokinase type A (PFKA) family. ATP-dependent PFK group I subfamily. Prokaryotic clade 'B1' sub-subfamily.</text>
</comment>
<feature type="active site" description="Proton acceptor" evidence="14">
    <location>
        <position position="153"/>
    </location>
</feature>
<feature type="binding site" evidence="14">
    <location>
        <position position="128"/>
    </location>
    <ligand>
        <name>Mg(2+)</name>
        <dbReference type="ChEBI" id="CHEBI:18420"/>
        <note>catalytic</note>
    </ligand>
</feature>
<dbReference type="GO" id="GO:0030388">
    <property type="term" value="P:fructose 1,6-bisphosphate metabolic process"/>
    <property type="evidence" value="ECO:0007669"/>
    <property type="project" value="TreeGrafter"/>
</dbReference>
<dbReference type="AlphaFoldDB" id="A0A1T5GCR4"/>
<keyword evidence="9 14" id="KW-0418">Kinase</keyword>
<evidence type="ECO:0000256" key="6">
    <source>
        <dbReference type="ARBA" id="ARBA00022679"/>
    </source>
</evidence>
<feature type="binding site" evidence="14">
    <location>
        <begin position="97"/>
        <end position="98"/>
    </location>
    <ligand>
        <name>ATP</name>
        <dbReference type="ChEBI" id="CHEBI:30616"/>
    </ligand>
</feature>
<protein>
    <recommendedName>
        <fullName evidence="14">ATP-dependent 6-phosphofructokinase</fullName>
        <shortName evidence="14">ATP-PFK</shortName>
        <shortName evidence="14">Phosphofructokinase</shortName>
        <ecNumber evidence="14">2.7.1.11</ecNumber>
    </recommendedName>
    <alternativeName>
        <fullName evidence="14">Phosphohexokinase</fullName>
    </alternativeName>
</protein>
<evidence type="ECO:0000256" key="12">
    <source>
        <dbReference type="ARBA" id="ARBA00023152"/>
    </source>
</evidence>
<dbReference type="EMBL" id="FUYZ01000011">
    <property type="protein sequence ID" value="SKC06159.1"/>
    <property type="molecule type" value="Genomic_DNA"/>
</dbReference>
<keyword evidence="8 14" id="KW-0547">Nucleotide-binding</keyword>
<keyword evidence="11 14" id="KW-0460">Magnesium</keyword>
<dbReference type="Pfam" id="PF00365">
    <property type="entry name" value="PFK"/>
    <property type="match status" value="1"/>
</dbReference>
<evidence type="ECO:0000256" key="8">
    <source>
        <dbReference type="ARBA" id="ARBA00022741"/>
    </source>
</evidence>
<keyword evidence="7 14" id="KW-0479">Metal-binding</keyword>
<feature type="binding site" evidence="14">
    <location>
        <begin position="46"/>
        <end position="50"/>
    </location>
    <ligand>
        <name>ADP</name>
        <dbReference type="ChEBI" id="CHEBI:456216"/>
        <note>allosteric activator; ligand shared between dimeric partners</note>
    </ligand>
</feature>
<dbReference type="GO" id="GO:0003872">
    <property type="term" value="F:6-phosphofructokinase activity"/>
    <property type="evidence" value="ECO:0007669"/>
    <property type="project" value="UniProtKB-UniRule"/>
</dbReference>
<dbReference type="STRING" id="619805.SAMN05660477_02721"/>
<dbReference type="FunFam" id="3.40.50.460:FF:000002">
    <property type="entry name" value="ATP-dependent 6-phosphofructokinase"/>
    <property type="match status" value="1"/>
</dbReference>
<evidence type="ECO:0000256" key="14">
    <source>
        <dbReference type="HAMAP-Rule" id="MF_00339"/>
    </source>
</evidence>
<keyword evidence="5 14" id="KW-0021">Allosteric enzyme</keyword>
<dbReference type="PIRSF" id="PIRSF000532">
    <property type="entry name" value="ATP_PFK_prok"/>
    <property type="match status" value="1"/>
</dbReference>
<evidence type="ECO:0000259" key="15">
    <source>
        <dbReference type="Pfam" id="PF00365"/>
    </source>
</evidence>
<comment type="subcellular location">
    <subcellularLocation>
        <location evidence="2 14">Cytoplasm</location>
    </subcellularLocation>
</comment>
<feature type="binding site" description="in other chain" evidence="14">
    <location>
        <position position="180"/>
    </location>
    <ligand>
        <name>ADP</name>
        <dbReference type="ChEBI" id="CHEBI:456216"/>
        <note>allosteric activator; ligand shared between dimeric partners</note>
    </ligand>
</feature>
<keyword evidence="12 14" id="KW-0324">Glycolysis</keyword>
<dbReference type="InterPro" id="IPR015912">
    <property type="entry name" value="Phosphofructokinase_CS"/>
</dbReference>
<dbReference type="InterPro" id="IPR012828">
    <property type="entry name" value="PFKA_ATP_prok"/>
</dbReference>
<evidence type="ECO:0000313" key="16">
    <source>
        <dbReference type="EMBL" id="SKC06159.1"/>
    </source>
</evidence>
<dbReference type="GO" id="GO:0070095">
    <property type="term" value="F:fructose-6-phosphate binding"/>
    <property type="evidence" value="ECO:0007669"/>
    <property type="project" value="TreeGrafter"/>
</dbReference>
<dbReference type="SUPFAM" id="SSF53784">
    <property type="entry name" value="Phosphofructokinase"/>
    <property type="match status" value="1"/>
</dbReference>
<keyword evidence="4 14" id="KW-0963">Cytoplasm</keyword>
<evidence type="ECO:0000256" key="9">
    <source>
        <dbReference type="ARBA" id="ARBA00022777"/>
    </source>
</evidence>
<feature type="binding site" description="in other chain" evidence="14">
    <location>
        <position position="248"/>
    </location>
    <ligand>
        <name>substrate</name>
        <note>ligand shared between dimeric partners</note>
    </ligand>
</feature>
<name>A0A1T5GCR4_9FLAO</name>
<proteinExistence type="inferred from homology"/>
<dbReference type="NCBIfam" id="NF002872">
    <property type="entry name" value="PRK03202.1"/>
    <property type="match status" value="1"/>
</dbReference>
<dbReference type="GO" id="GO:0046872">
    <property type="term" value="F:metal ion binding"/>
    <property type="evidence" value="ECO:0007669"/>
    <property type="project" value="UniProtKB-KW"/>
</dbReference>
<evidence type="ECO:0000256" key="7">
    <source>
        <dbReference type="ARBA" id="ARBA00022723"/>
    </source>
</evidence>
<evidence type="ECO:0000256" key="3">
    <source>
        <dbReference type="ARBA" id="ARBA00004679"/>
    </source>
</evidence>
<dbReference type="GO" id="GO:0006002">
    <property type="term" value="P:fructose 6-phosphate metabolic process"/>
    <property type="evidence" value="ECO:0007669"/>
    <property type="project" value="UniProtKB-UniRule"/>
</dbReference>
<comment type="function">
    <text evidence="14">Catalyzes the phosphorylation of D-fructose 6-phosphate to fructose 1,6-bisphosphate by ATP, the first committing step of glycolysis.</text>
</comment>
<keyword evidence="10 14" id="KW-0067">ATP-binding</keyword>
<dbReference type="Proteomes" id="UP000191112">
    <property type="component" value="Unassembled WGS sequence"/>
</dbReference>
<comment type="catalytic activity">
    <reaction evidence="13 14">
        <text>beta-D-fructose 6-phosphate + ATP = beta-D-fructose 1,6-bisphosphate + ADP + H(+)</text>
        <dbReference type="Rhea" id="RHEA:16109"/>
        <dbReference type="ChEBI" id="CHEBI:15378"/>
        <dbReference type="ChEBI" id="CHEBI:30616"/>
        <dbReference type="ChEBI" id="CHEBI:32966"/>
        <dbReference type="ChEBI" id="CHEBI:57634"/>
        <dbReference type="ChEBI" id="CHEBI:456216"/>
        <dbReference type="EC" id="2.7.1.11"/>
    </reaction>
</comment>
<dbReference type="UniPathway" id="UPA00109">
    <property type="reaction ID" value="UER00182"/>
</dbReference>
<feature type="binding site" evidence="14">
    <location>
        <position position="36"/>
    </location>
    <ligand>
        <name>ATP</name>
        <dbReference type="ChEBI" id="CHEBI:30616"/>
    </ligand>
</feature>
<dbReference type="InterPro" id="IPR000023">
    <property type="entry name" value="Phosphofructokinase_dom"/>
</dbReference>
<dbReference type="GO" id="GO:0005945">
    <property type="term" value="C:6-phosphofructokinase complex"/>
    <property type="evidence" value="ECO:0007669"/>
    <property type="project" value="TreeGrafter"/>
</dbReference>
<feature type="binding site" description="in other chain" evidence="14">
    <location>
        <begin position="239"/>
        <end position="241"/>
    </location>
    <ligand>
        <name>ADP</name>
        <dbReference type="ChEBI" id="CHEBI:456216"/>
        <note>allosteric activator; ligand shared between dimeric partners</note>
    </ligand>
</feature>
<feature type="binding site" evidence="14">
    <location>
        <position position="272"/>
    </location>
    <ligand>
        <name>substrate</name>
        <note>ligand shared between dimeric partners</note>
    </ligand>
</feature>
<evidence type="ECO:0000256" key="5">
    <source>
        <dbReference type="ARBA" id="ARBA00022533"/>
    </source>
</evidence>
<comment type="caution">
    <text evidence="14">Lacks conserved residue(s) required for the propagation of feature annotation.</text>
</comment>
<evidence type="ECO:0000256" key="2">
    <source>
        <dbReference type="ARBA" id="ARBA00004496"/>
    </source>
</evidence>
<feature type="binding site" evidence="14">
    <location>
        <begin position="127"/>
        <end position="130"/>
    </location>
    <ligand>
        <name>ATP</name>
        <dbReference type="ChEBI" id="CHEBI:30616"/>
    </ligand>
</feature>
<dbReference type="Gene3D" id="3.40.50.460">
    <property type="entry name" value="Phosphofructokinase domain"/>
    <property type="match status" value="1"/>
</dbReference>
<dbReference type="InterPro" id="IPR022953">
    <property type="entry name" value="ATP_PFK"/>
</dbReference>
<dbReference type="EC" id="2.7.1.11" evidence="14"/>
<dbReference type="NCBIfam" id="TIGR02482">
    <property type="entry name" value="PFKA_ATP"/>
    <property type="match status" value="1"/>
</dbReference>
<sequence length="348" mass="37666">MFIIQRNTYFFVNLRTNFETMSNQNIKTVAVLTSGGDAPGMNAAIRAVVRTANSLGLECYGVREGYNGLIHGDFTKMGPRSVKNIINEGGTILKSARSSEFKTPEGRDKAFENCKKHNIDALVCIGGDGSFTGAKVFNEEYGLPVIGVPGTIDNDIFGTDNTIGYDTALNTAMEAIDKIRDTATSHNRVFFVEVMGRDAGFIALNSGIATGALDILIPEQKDSMEELFGTFRKAEKVGKSSSIVVVAEGEKLGNIYDLAKATKDEFPNFDIRVAVLGHIQRGGSPSCADRVLASKMGYGAVMGLVEGKSKVMVGVKSNRLIYTPIEEAIKKHNEIDKDLLKISEILAM</sequence>
<feature type="binding site" description="in other chain" evidence="14">
    <location>
        <begin position="151"/>
        <end position="153"/>
    </location>
    <ligand>
        <name>substrate</name>
        <note>ligand shared between dimeric partners</note>
    </ligand>
</feature>
<comment type="cofactor">
    <cofactor evidence="1 14">
        <name>Mg(2+)</name>
        <dbReference type="ChEBI" id="CHEBI:18420"/>
    </cofactor>
</comment>
<dbReference type="GO" id="GO:0061621">
    <property type="term" value="P:canonical glycolysis"/>
    <property type="evidence" value="ECO:0007669"/>
    <property type="project" value="TreeGrafter"/>
</dbReference>
<dbReference type="PANTHER" id="PTHR13697:SF4">
    <property type="entry name" value="ATP-DEPENDENT 6-PHOSPHOFRUCTOKINASE"/>
    <property type="match status" value="1"/>
</dbReference>
<dbReference type="GO" id="GO:0016208">
    <property type="term" value="F:AMP binding"/>
    <property type="evidence" value="ECO:0007669"/>
    <property type="project" value="TreeGrafter"/>
</dbReference>
<evidence type="ECO:0000256" key="10">
    <source>
        <dbReference type="ARBA" id="ARBA00022840"/>
    </source>
</evidence>
<comment type="subunit">
    <text evidence="14">Homotetramer.</text>
</comment>
<feature type="binding site" description="in other chain" evidence="14">
    <location>
        <begin position="195"/>
        <end position="197"/>
    </location>
    <ligand>
        <name>substrate</name>
        <note>ligand shared between dimeric partners</note>
    </ligand>
</feature>
<feature type="domain" description="Phosphofructokinase" evidence="15">
    <location>
        <begin position="29"/>
        <end position="302"/>
    </location>
</feature>
<dbReference type="FunFam" id="3.40.50.450:FF:000001">
    <property type="entry name" value="ATP-dependent 6-phosphofructokinase"/>
    <property type="match status" value="1"/>
</dbReference>
<evidence type="ECO:0000256" key="4">
    <source>
        <dbReference type="ARBA" id="ARBA00022490"/>
    </source>
</evidence>
<evidence type="ECO:0000256" key="13">
    <source>
        <dbReference type="ARBA" id="ARBA00048070"/>
    </source>
</evidence>
<gene>
    <name evidence="14" type="primary">pfkA</name>
    <name evidence="16" type="ORF">SAMN05660477_02721</name>
</gene>
<evidence type="ECO:0000256" key="1">
    <source>
        <dbReference type="ARBA" id="ARBA00001946"/>
    </source>
</evidence>
<dbReference type="PANTHER" id="PTHR13697">
    <property type="entry name" value="PHOSPHOFRUCTOKINASE"/>
    <property type="match status" value="1"/>
</dbReference>
<keyword evidence="17" id="KW-1185">Reference proteome</keyword>
<feature type="binding site" evidence="14">
    <location>
        <position position="188"/>
    </location>
    <ligand>
        <name>substrate</name>
        <note>ligand shared between dimeric partners</note>
    </ligand>
</feature>
<reference evidence="16 17" key="1">
    <citation type="submission" date="2017-02" db="EMBL/GenBank/DDBJ databases">
        <authorList>
            <person name="Peterson S.W."/>
        </authorList>
    </citation>
    <scope>NUCLEOTIDE SEQUENCE [LARGE SCALE GENOMIC DNA]</scope>
    <source>
        <strain evidence="16 17">DSM 22323</strain>
    </source>
</reference>
<dbReference type="GO" id="GO:0005524">
    <property type="term" value="F:ATP binding"/>
    <property type="evidence" value="ECO:0007669"/>
    <property type="project" value="UniProtKB-UniRule"/>
</dbReference>
<evidence type="ECO:0000313" key="17">
    <source>
        <dbReference type="Proteomes" id="UP000191112"/>
    </source>
</evidence>
<dbReference type="InterPro" id="IPR012003">
    <property type="entry name" value="ATP_PFK_prok-type"/>
</dbReference>
<feature type="binding site" description="in other chain" evidence="14">
    <location>
        <begin position="278"/>
        <end position="281"/>
    </location>
    <ligand>
        <name>substrate</name>
        <note>ligand shared between dimeric partners</note>
    </ligand>
</feature>
<dbReference type="PRINTS" id="PR00476">
    <property type="entry name" value="PHFRCTKINASE"/>
</dbReference>
<evidence type="ECO:0000256" key="11">
    <source>
        <dbReference type="ARBA" id="ARBA00022842"/>
    </source>
</evidence>
<dbReference type="HAMAP" id="MF_00339">
    <property type="entry name" value="Phosphofructokinase_I_B1"/>
    <property type="match status" value="1"/>
</dbReference>
<dbReference type="Gene3D" id="3.40.50.450">
    <property type="match status" value="1"/>
</dbReference>
<dbReference type="PROSITE" id="PS00433">
    <property type="entry name" value="PHOSPHOFRUCTOKINASE"/>
    <property type="match status" value="1"/>
</dbReference>
<accession>A0A1T5GCR4</accession>
<organism evidence="16 17">
    <name type="scientific">Soonwooa buanensis</name>
    <dbReference type="NCBI Taxonomy" id="619805"/>
    <lineage>
        <taxon>Bacteria</taxon>
        <taxon>Pseudomonadati</taxon>
        <taxon>Bacteroidota</taxon>
        <taxon>Flavobacteriia</taxon>
        <taxon>Flavobacteriales</taxon>
        <taxon>Weeksellaceae</taxon>
        <taxon>Chryseobacterium group</taxon>
        <taxon>Soonwooa</taxon>
    </lineage>
</organism>